<proteinExistence type="predicted"/>
<dbReference type="AlphaFoldDB" id="A0A2P2P6C4"/>
<sequence length="31" mass="3392">MWIFIFTSLFVRHATDSASKLGALCSAGTFI</sequence>
<name>A0A2P2P6C4_RHIMU</name>
<organism evidence="1">
    <name type="scientific">Rhizophora mucronata</name>
    <name type="common">Asiatic mangrove</name>
    <dbReference type="NCBI Taxonomy" id="61149"/>
    <lineage>
        <taxon>Eukaryota</taxon>
        <taxon>Viridiplantae</taxon>
        <taxon>Streptophyta</taxon>
        <taxon>Embryophyta</taxon>
        <taxon>Tracheophyta</taxon>
        <taxon>Spermatophyta</taxon>
        <taxon>Magnoliopsida</taxon>
        <taxon>eudicotyledons</taxon>
        <taxon>Gunneridae</taxon>
        <taxon>Pentapetalae</taxon>
        <taxon>rosids</taxon>
        <taxon>fabids</taxon>
        <taxon>Malpighiales</taxon>
        <taxon>Rhizophoraceae</taxon>
        <taxon>Rhizophora</taxon>
    </lineage>
</organism>
<dbReference type="EMBL" id="GGEC01069729">
    <property type="protein sequence ID" value="MBX50213.1"/>
    <property type="molecule type" value="Transcribed_RNA"/>
</dbReference>
<protein>
    <submittedName>
        <fullName evidence="1">Uncharacterized protein</fullName>
    </submittedName>
</protein>
<evidence type="ECO:0000313" key="1">
    <source>
        <dbReference type="EMBL" id="MBX50213.1"/>
    </source>
</evidence>
<accession>A0A2P2P6C4</accession>
<reference evidence="1" key="1">
    <citation type="submission" date="2018-02" db="EMBL/GenBank/DDBJ databases">
        <title>Rhizophora mucronata_Transcriptome.</title>
        <authorList>
            <person name="Meera S.P."/>
            <person name="Sreeshan A."/>
            <person name="Augustine A."/>
        </authorList>
    </citation>
    <scope>NUCLEOTIDE SEQUENCE</scope>
    <source>
        <tissue evidence="1">Leaf</tissue>
    </source>
</reference>